<name>A0A5J4QRH1_9ZZZZ</name>
<evidence type="ECO:0000313" key="1">
    <source>
        <dbReference type="EMBL" id="KAA6323708.1"/>
    </source>
</evidence>
<dbReference type="GO" id="GO:0008270">
    <property type="term" value="F:zinc ion binding"/>
    <property type="evidence" value="ECO:0007669"/>
    <property type="project" value="InterPro"/>
</dbReference>
<comment type="caution">
    <text evidence="1">The sequence shown here is derived from an EMBL/GenBank/DDBJ whole genome shotgun (WGS) entry which is preliminary data.</text>
</comment>
<dbReference type="GO" id="GO:0006260">
    <property type="term" value="P:DNA replication"/>
    <property type="evidence" value="ECO:0007669"/>
    <property type="project" value="InterPro"/>
</dbReference>
<gene>
    <name evidence="1" type="ORF">EZS27_026881</name>
</gene>
<dbReference type="Gene3D" id="3.90.580.10">
    <property type="entry name" value="Zinc finger, CHC2-type domain"/>
    <property type="match status" value="1"/>
</dbReference>
<dbReference type="AlphaFoldDB" id="A0A5J4QRH1"/>
<proteinExistence type="predicted"/>
<protein>
    <submittedName>
        <fullName evidence="1">DNA primase</fullName>
        <ecNumber evidence="1">2.7.7.-</ecNumber>
    </submittedName>
</protein>
<keyword evidence="1" id="KW-0808">Transferase</keyword>
<keyword evidence="1" id="KW-0548">Nucleotidyltransferase</keyword>
<dbReference type="InterPro" id="IPR036977">
    <property type="entry name" value="DNA_primase_Znf_CHC2"/>
</dbReference>
<accession>A0A5J4QRH1</accession>
<reference evidence="1" key="1">
    <citation type="submission" date="2019-03" db="EMBL/GenBank/DDBJ databases">
        <title>Single cell metagenomics reveals metabolic interactions within the superorganism composed of flagellate Streblomastix strix and complex community of Bacteroidetes bacteria on its surface.</title>
        <authorList>
            <person name="Treitli S.C."/>
            <person name="Kolisko M."/>
            <person name="Husnik F."/>
            <person name="Keeling P."/>
            <person name="Hampl V."/>
        </authorList>
    </citation>
    <scope>NUCLEOTIDE SEQUENCE</scope>
    <source>
        <strain evidence="1">STM</strain>
    </source>
</reference>
<feature type="non-terminal residue" evidence="1">
    <location>
        <position position="79"/>
    </location>
</feature>
<dbReference type="EC" id="2.7.7.-" evidence="1"/>
<organism evidence="1">
    <name type="scientific">termite gut metagenome</name>
    <dbReference type="NCBI Taxonomy" id="433724"/>
    <lineage>
        <taxon>unclassified sequences</taxon>
        <taxon>metagenomes</taxon>
        <taxon>organismal metagenomes</taxon>
    </lineage>
</organism>
<dbReference type="GO" id="GO:0003677">
    <property type="term" value="F:DNA binding"/>
    <property type="evidence" value="ECO:0007669"/>
    <property type="project" value="InterPro"/>
</dbReference>
<dbReference type="EMBL" id="SNRY01002743">
    <property type="protein sequence ID" value="KAA6323708.1"/>
    <property type="molecule type" value="Genomic_DNA"/>
</dbReference>
<dbReference type="GO" id="GO:0016779">
    <property type="term" value="F:nucleotidyltransferase activity"/>
    <property type="evidence" value="ECO:0007669"/>
    <property type="project" value="UniProtKB-KW"/>
</dbReference>
<sequence>MDSKIINRFPIRDYLAGSGIYPAKDNGYYGMYHSPFREDPDASLKVDYNRNLWIDYGTGGGGTLIDLVMRMENCSNGKA</sequence>
<dbReference type="SUPFAM" id="SSF57783">
    <property type="entry name" value="Zinc beta-ribbon"/>
    <property type="match status" value="1"/>
</dbReference>